<comment type="caution">
    <text evidence="1">The sequence shown here is derived from an EMBL/GenBank/DDBJ whole genome shotgun (WGS) entry which is preliminary data.</text>
</comment>
<dbReference type="EMBL" id="LAZR01018758">
    <property type="protein sequence ID" value="KKL95120.1"/>
    <property type="molecule type" value="Genomic_DNA"/>
</dbReference>
<dbReference type="AlphaFoldDB" id="A0A0F9IMU3"/>
<gene>
    <name evidence="1" type="ORF">LCGC14_1857800</name>
</gene>
<name>A0A0F9IMU3_9ZZZZ</name>
<sequence length="149" mass="16473">MTQSNTERFNMGTPLPPNQSGNDCTVCWGTGKPFGDGPTPTVIQLRLTSLLPGEFEDLADFQNLLVTHWLTQQVDPCRFEITDRGFLWFVEWAPTATLVAVRDLSSLRFVFVATLPAICQVDMPSDIAGPAGNIAWNGFANITWNPEDL</sequence>
<accession>A0A0F9IMU3</accession>
<proteinExistence type="predicted"/>
<evidence type="ECO:0000313" key="1">
    <source>
        <dbReference type="EMBL" id="KKL95120.1"/>
    </source>
</evidence>
<protein>
    <submittedName>
        <fullName evidence="1">Uncharacterized protein</fullName>
    </submittedName>
</protein>
<organism evidence="1">
    <name type="scientific">marine sediment metagenome</name>
    <dbReference type="NCBI Taxonomy" id="412755"/>
    <lineage>
        <taxon>unclassified sequences</taxon>
        <taxon>metagenomes</taxon>
        <taxon>ecological metagenomes</taxon>
    </lineage>
</organism>
<reference evidence="1" key="1">
    <citation type="journal article" date="2015" name="Nature">
        <title>Complex archaea that bridge the gap between prokaryotes and eukaryotes.</title>
        <authorList>
            <person name="Spang A."/>
            <person name="Saw J.H."/>
            <person name="Jorgensen S.L."/>
            <person name="Zaremba-Niedzwiedzka K."/>
            <person name="Martijn J."/>
            <person name="Lind A.E."/>
            <person name="van Eijk R."/>
            <person name="Schleper C."/>
            <person name="Guy L."/>
            <person name="Ettema T.J."/>
        </authorList>
    </citation>
    <scope>NUCLEOTIDE SEQUENCE</scope>
</reference>